<sequence length="71" mass="8244">MSAIDQNWLQLFDVAMKHLFAIDHFDAGLDDEQLACFADFPPYEAAMIFGEKFDLARADVHWFAKEHQKLI</sequence>
<accession>A0A5R9PI04</accession>
<dbReference type="RefSeq" id="WP_138348650.1">
    <property type="nucleotide sequence ID" value="NZ_SROY01000002.1"/>
</dbReference>
<keyword evidence="2" id="KW-1185">Reference proteome</keyword>
<proteinExistence type="predicted"/>
<evidence type="ECO:0000313" key="1">
    <source>
        <dbReference type="EMBL" id="TLX22378.1"/>
    </source>
</evidence>
<gene>
    <name evidence="1" type="ORF">E5S66_07680</name>
</gene>
<dbReference type="Proteomes" id="UP000308508">
    <property type="component" value="Unassembled WGS sequence"/>
</dbReference>
<name>A0A5R9PI04_9GAMM</name>
<dbReference type="EMBL" id="SROY01000002">
    <property type="protein sequence ID" value="TLX22378.1"/>
    <property type="molecule type" value="Genomic_DNA"/>
</dbReference>
<dbReference type="AlphaFoldDB" id="A0A5R9PI04"/>
<organism evidence="1 2">
    <name type="scientific">Thermomonas fusca</name>
    <dbReference type="NCBI Taxonomy" id="215690"/>
    <lineage>
        <taxon>Bacteria</taxon>
        <taxon>Pseudomonadati</taxon>
        <taxon>Pseudomonadota</taxon>
        <taxon>Gammaproteobacteria</taxon>
        <taxon>Lysobacterales</taxon>
        <taxon>Lysobacteraceae</taxon>
        <taxon>Thermomonas</taxon>
    </lineage>
</organism>
<reference evidence="1 2" key="1">
    <citation type="submission" date="2019-04" db="EMBL/GenBank/DDBJ databases">
        <authorList>
            <person name="Grouzdev D.S."/>
            <person name="Nazina T.N."/>
        </authorList>
    </citation>
    <scope>NUCLEOTIDE SEQUENCE [LARGE SCALE GENOMIC DNA]</scope>
    <source>
        <strain evidence="1 2">SHC 3-19</strain>
    </source>
</reference>
<comment type="caution">
    <text evidence="1">The sequence shown here is derived from an EMBL/GenBank/DDBJ whole genome shotgun (WGS) entry which is preliminary data.</text>
</comment>
<protein>
    <submittedName>
        <fullName evidence="1">Uncharacterized protein</fullName>
    </submittedName>
</protein>
<evidence type="ECO:0000313" key="2">
    <source>
        <dbReference type="Proteomes" id="UP000308508"/>
    </source>
</evidence>